<evidence type="ECO:0000313" key="1">
    <source>
        <dbReference type="EMBL" id="GIX63374.1"/>
    </source>
</evidence>
<dbReference type="Proteomes" id="UP001497744">
    <property type="component" value="Unassembled WGS sequence"/>
</dbReference>
<organism evidence="1 2">
    <name type="scientific">Babesia caballi</name>
    <dbReference type="NCBI Taxonomy" id="5871"/>
    <lineage>
        <taxon>Eukaryota</taxon>
        <taxon>Sar</taxon>
        <taxon>Alveolata</taxon>
        <taxon>Apicomplexa</taxon>
        <taxon>Aconoidasida</taxon>
        <taxon>Piroplasmida</taxon>
        <taxon>Babesiidae</taxon>
        <taxon>Babesia</taxon>
    </lineage>
</organism>
<dbReference type="EMBL" id="BPLF01000002">
    <property type="protein sequence ID" value="GIX63374.1"/>
    <property type="molecule type" value="Genomic_DNA"/>
</dbReference>
<gene>
    <name evidence="1" type="ORF">BcabD6B2_28090</name>
</gene>
<sequence>MLMPPLDSTLSALVDISFDCPSNLKEAIDWILRVTGKDGGGGDGDASKLAKAITQLPDFQQAITAAADKLKESGSVDISQALGKLKSEITLKGIIEKLAGGLGDFIGYNGKGQGIALVIDPLQQLRKGVLLFLSELIRKLSGQHKLTGVNDKDRVSDTLSGAVGKGKSDFDVAIEKLKGISGNGGSISNVVDALQKVKELTNKQTVNEFADAVSQFMTGVLKAVKVSSNSEIQSLCTSLPALVTAYGKQNNEITTMVKAVETHNKKINHAGRTNTLEQVLTAAVHNGTKYLLEQLKKDGYKSAYLGQSWDVPLKNHKAAQIFLGCLPLYYYWLTYLYWKCRENGGWAVQNLARPDLKHFMVGMGYNSTHFTTSRVFKGSNIATLLESLDKLTTTATQSSHPDFLNELNKSLQLAVSSVGSSAANLNGHSLSALFYLCRCYFTGRQIINPVTERRSPTSIREMLYWLSGLQFSPQYSDIQKQIEKHIPDGVLHVADSGISASSTGSTGDTLTQSQMKGFLLSSCLSAPGVLGAIQGNSADTDEGEPWLYSLFCNTMNLHYPSGAALFNTLANYSYALQFQLYFLYIQCRTNYSQSYGWQWCRYGQSAQPSGKNAKELASWICSSSNCLNISCQHNSDRCQHIKECGQSGQPSPLQAFLTDNLKGFHVSFKPSPSSPNHLENHPPGSMCHIPMGLAGALTKDTNATGWYIYYLLDNFCGNSKTPLRQLSEKLGCLTRRTPRTLGDLFGFLWNLNGQLFKARPKMDELAAKLVNAIGDKNPSKIIPQFLFDMLNRIAQSSSPSGTSTPTGLSKSLETLAPTIPFLYQLFMVDPDDFLPGKLYDVRQHCHKVESSGSILKVVHQTYPDSSFPSGHPCYNSANDLWSICQPVSAAPTNGRPDTQADCRGAKCGGYLSPLTHSAGATYAPVHASAYLSWVIYLVDDLYEQLYGLKMAFEDLKCSQCSPRCNHDKCHNANNCSCPSVVQCSGVLPLLYANGLNFTSATSLTGWRYHNSRWTQDGENKRSCDKFHDQLTAVLAQDENTPLRKLLLTIDDLLYMFRFYFFYNLSTFWIMQVDRTDEAHILHAVTKVAVI</sequence>
<dbReference type="RefSeq" id="XP_067715443.1">
    <property type="nucleotide sequence ID" value="XM_067859342.1"/>
</dbReference>
<dbReference type="GeneID" id="94194855"/>
<comment type="caution">
    <text evidence="1">The sequence shown here is derived from an EMBL/GenBank/DDBJ whole genome shotgun (WGS) entry which is preliminary data.</text>
</comment>
<dbReference type="Pfam" id="PF12785">
    <property type="entry name" value="VESA1_N"/>
    <property type="match status" value="1"/>
</dbReference>
<dbReference type="AlphaFoldDB" id="A0AAV4LY02"/>
<reference evidence="1 2" key="1">
    <citation type="submission" date="2021-06" db="EMBL/GenBank/DDBJ databases">
        <title>Genome sequence of Babesia caballi.</title>
        <authorList>
            <person name="Yamagishi J."/>
            <person name="Kidaka T."/>
            <person name="Ochi A."/>
        </authorList>
    </citation>
    <scope>NUCLEOTIDE SEQUENCE [LARGE SCALE GENOMIC DNA]</scope>
    <source>
        <strain evidence="1">USDA-D6B2</strain>
    </source>
</reference>
<dbReference type="InterPro" id="IPR024751">
    <property type="entry name" value="VESA1"/>
</dbReference>
<accession>A0AAV4LY02</accession>
<name>A0AAV4LY02_BABCB</name>
<keyword evidence="2" id="KW-1185">Reference proteome</keyword>
<protein>
    <submittedName>
        <fullName evidence="1">Variant erythrocyte surface antigen-1 family protein</fullName>
    </submittedName>
</protein>
<proteinExistence type="predicted"/>
<evidence type="ECO:0000313" key="2">
    <source>
        <dbReference type="Proteomes" id="UP001497744"/>
    </source>
</evidence>